<keyword evidence="3" id="KW-0597">Phosphoprotein</keyword>
<dbReference type="GO" id="GO:0003723">
    <property type="term" value="F:RNA binding"/>
    <property type="evidence" value="ECO:0007669"/>
    <property type="project" value="InterPro"/>
</dbReference>
<dbReference type="InterPro" id="IPR036388">
    <property type="entry name" value="WH-like_DNA-bd_sf"/>
</dbReference>
<dbReference type="InterPro" id="IPR005561">
    <property type="entry name" value="ANTAR"/>
</dbReference>
<evidence type="ECO:0000256" key="3">
    <source>
        <dbReference type="PROSITE-ProRule" id="PRU00169"/>
    </source>
</evidence>
<protein>
    <recommendedName>
        <fullName evidence="1">Stage 0 sporulation protein A homolog</fullName>
    </recommendedName>
</protein>
<feature type="domain" description="Response regulatory" evidence="4">
    <location>
        <begin position="4"/>
        <end position="119"/>
    </location>
</feature>
<evidence type="ECO:0000313" key="6">
    <source>
        <dbReference type="EMBL" id="MBC8585247.1"/>
    </source>
</evidence>
<keyword evidence="7" id="KW-1185">Reference proteome</keyword>
<dbReference type="Gene3D" id="3.40.50.2300">
    <property type="match status" value="1"/>
</dbReference>
<dbReference type="Pfam" id="PF00072">
    <property type="entry name" value="Response_reg"/>
    <property type="match status" value="1"/>
</dbReference>
<dbReference type="PIRSF" id="PIRSF036382">
    <property type="entry name" value="RR_antiterm"/>
    <property type="match status" value="1"/>
</dbReference>
<dbReference type="InterPro" id="IPR008327">
    <property type="entry name" value="Sig_transdc_resp-reg_antiterm"/>
</dbReference>
<dbReference type="InterPro" id="IPR011006">
    <property type="entry name" value="CheY-like_superfamily"/>
</dbReference>
<accession>A0A926ERD6</accession>
<dbReference type="Gene3D" id="1.10.10.10">
    <property type="entry name" value="Winged helix-like DNA-binding domain superfamily/Winged helix DNA-binding domain"/>
    <property type="match status" value="1"/>
</dbReference>
<sequence>MGYKVVIADDEAIIRLDLKEQLQQHGYEVVGQAGDGFDAISLCKQHAPDLVLLDIKMPLLDGLSAAKVIIEENLAGCVVLSTAYSDDNFIKTAKELGVMGYVVKPIDQKSLIPAIEVAIARSQELMTLRRDIEDKEKKMEERKVIEKAKGVLMKKKKINEQDAYEYIRLLSMKKRTSMKKIAELLILSYQDMPDAK</sequence>
<comment type="function">
    <text evidence="2">May play the central regulatory role in sporulation. It may be an element of the effector pathway responsible for the activation of sporulation genes in response to nutritional stress. Spo0A may act in concert with spo0H (a sigma factor) to control the expression of some genes that are critical to the sporulation process.</text>
</comment>
<evidence type="ECO:0000313" key="7">
    <source>
        <dbReference type="Proteomes" id="UP000623678"/>
    </source>
</evidence>
<name>A0A926ERD6_9FIRM</name>
<dbReference type="PROSITE" id="PS50110">
    <property type="entry name" value="RESPONSE_REGULATORY"/>
    <property type="match status" value="1"/>
</dbReference>
<evidence type="ECO:0000256" key="2">
    <source>
        <dbReference type="ARBA" id="ARBA00024867"/>
    </source>
</evidence>
<feature type="domain" description="ANTAR" evidence="5">
    <location>
        <begin position="125"/>
        <end position="186"/>
    </location>
</feature>
<dbReference type="SUPFAM" id="SSF52172">
    <property type="entry name" value="CheY-like"/>
    <property type="match status" value="1"/>
</dbReference>
<feature type="modified residue" description="4-aspartylphosphate" evidence="3">
    <location>
        <position position="54"/>
    </location>
</feature>
<dbReference type="PROSITE" id="PS50921">
    <property type="entry name" value="ANTAR"/>
    <property type="match status" value="1"/>
</dbReference>
<gene>
    <name evidence="6" type="ORF">H8705_06585</name>
</gene>
<organism evidence="6 7">
    <name type="scientific">Youxingia wuxianensis</name>
    <dbReference type="NCBI Taxonomy" id="2763678"/>
    <lineage>
        <taxon>Bacteria</taxon>
        <taxon>Bacillati</taxon>
        <taxon>Bacillota</taxon>
        <taxon>Clostridia</taxon>
        <taxon>Eubacteriales</taxon>
        <taxon>Oscillospiraceae</taxon>
        <taxon>Youxingia</taxon>
    </lineage>
</organism>
<dbReference type="Pfam" id="PF03861">
    <property type="entry name" value="ANTAR"/>
    <property type="match status" value="1"/>
</dbReference>
<dbReference type="Proteomes" id="UP000623678">
    <property type="component" value="Unassembled WGS sequence"/>
</dbReference>
<reference evidence="6" key="1">
    <citation type="submission" date="2020-08" db="EMBL/GenBank/DDBJ databases">
        <title>Genome public.</title>
        <authorList>
            <person name="Liu C."/>
            <person name="Sun Q."/>
        </authorList>
    </citation>
    <scope>NUCLEOTIDE SEQUENCE</scope>
    <source>
        <strain evidence="6">NSJ-64</strain>
    </source>
</reference>
<dbReference type="AlphaFoldDB" id="A0A926ERD6"/>
<dbReference type="InterPro" id="IPR001789">
    <property type="entry name" value="Sig_transdc_resp-reg_receiver"/>
</dbReference>
<dbReference type="SMART" id="SM01012">
    <property type="entry name" value="ANTAR"/>
    <property type="match status" value="1"/>
</dbReference>
<dbReference type="EMBL" id="JACRTD010000004">
    <property type="protein sequence ID" value="MBC8585247.1"/>
    <property type="molecule type" value="Genomic_DNA"/>
</dbReference>
<evidence type="ECO:0000259" key="5">
    <source>
        <dbReference type="PROSITE" id="PS50921"/>
    </source>
</evidence>
<dbReference type="RefSeq" id="WP_262395031.1">
    <property type="nucleotide sequence ID" value="NZ_JACRTD010000004.1"/>
</dbReference>
<proteinExistence type="predicted"/>
<evidence type="ECO:0000259" key="4">
    <source>
        <dbReference type="PROSITE" id="PS50110"/>
    </source>
</evidence>
<dbReference type="PANTHER" id="PTHR43367:SF1">
    <property type="entry name" value="TWO-COMPONENT RESPONSE REGULATOR-LIKE APRR6-RELATED"/>
    <property type="match status" value="1"/>
</dbReference>
<evidence type="ECO:0000256" key="1">
    <source>
        <dbReference type="ARBA" id="ARBA00018672"/>
    </source>
</evidence>
<dbReference type="SMART" id="SM00448">
    <property type="entry name" value="REC"/>
    <property type="match status" value="1"/>
</dbReference>
<dbReference type="GO" id="GO:0000160">
    <property type="term" value="P:phosphorelay signal transduction system"/>
    <property type="evidence" value="ECO:0007669"/>
    <property type="project" value="InterPro"/>
</dbReference>
<dbReference type="PANTHER" id="PTHR43367">
    <property type="match status" value="1"/>
</dbReference>
<comment type="caution">
    <text evidence="6">The sequence shown here is derived from an EMBL/GenBank/DDBJ whole genome shotgun (WGS) entry which is preliminary data.</text>
</comment>